<dbReference type="AlphaFoldDB" id="A0A8K0P7J6"/>
<gene>
    <name evidence="2" type="ORF">J437_LFUL017011</name>
</gene>
<reference evidence="2" key="2">
    <citation type="submission" date="2017-10" db="EMBL/GenBank/DDBJ databases">
        <title>Ladona fulva Genome sequencing and assembly.</title>
        <authorList>
            <person name="Murali S."/>
            <person name="Richards S."/>
            <person name="Bandaranaike D."/>
            <person name="Bellair M."/>
            <person name="Blankenburg K."/>
            <person name="Chao H."/>
            <person name="Dinh H."/>
            <person name="Doddapaneni H."/>
            <person name="Dugan-Rocha S."/>
            <person name="Elkadiri S."/>
            <person name="Gnanaolivu R."/>
            <person name="Hernandez B."/>
            <person name="Skinner E."/>
            <person name="Javaid M."/>
            <person name="Lee S."/>
            <person name="Li M."/>
            <person name="Ming W."/>
            <person name="Munidasa M."/>
            <person name="Muniz J."/>
            <person name="Nguyen L."/>
            <person name="Hughes D."/>
            <person name="Osuji N."/>
            <person name="Pu L.-L."/>
            <person name="Puazo M."/>
            <person name="Qu C."/>
            <person name="Quiroz J."/>
            <person name="Raj R."/>
            <person name="Weissenberger G."/>
            <person name="Xin Y."/>
            <person name="Zou X."/>
            <person name="Han Y."/>
            <person name="Worley K."/>
            <person name="Muzny D."/>
            <person name="Gibbs R."/>
        </authorList>
    </citation>
    <scope>NUCLEOTIDE SEQUENCE</scope>
    <source>
        <strain evidence="2">Sampled in the wild</strain>
    </source>
</reference>
<protein>
    <submittedName>
        <fullName evidence="2">Uncharacterized protein</fullName>
    </submittedName>
</protein>
<feature type="region of interest" description="Disordered" evidence="1">
    <location>
        <begin position="103"/>
        <end position="122"/>
    </location>
</feature>
<feature type="compositionally biased region" description="Low complexity" evidence="1">
    <location>
        <begin position="70"/>
        <end position="84"/>
    </location>
</feature>
<keyword evidence="3" id="KW-1185">Reference proteome</keyword>
<feature type="region of interest" description="Disordered" evidence="1">
    <location>
        <begin position="68"/>
        <end position="91"/>
    </location>
</feature>
<dbReference type="OrthoDB" id="6740702at2759"/>
<comment type="caution">
    <text evidence="2">The sequence shown here is derived from an EMBL/GenBank/DDBJ whole genome shotgun (WGS) entry which is preliminary data.</text>
</comment>
<evidence type="ECO:0000313" key="3">
    <source>
        <dbReference type="Proteomes" id="UP000792457"/>
    </source>
</evidence>
<accession>A0A8K0P7J6</accession>
<dbReference type="EMBL" id="KZ309077">
    <property type="protein sequence ID" value="KAG8236796.1"/>
    <property type="molecule type" value="Genomic_DNA"/>
</dbReference>
<name>A0A8K0P7J6_LADFU</name>
<proteinExistence type="predicted"/>
<evidence type="ECO:0000313" key="2">
    <source>
        <dbReference type="EMBL" id="KAG8236796.1"/>
    </source>
</evidence>
<sequence>MEAVFKLLPVKEILRVFRAGALGTREILDSAYAGVIYRVTEMEESVKPEEIADFLSAVTLDNTPFLHQGSSSSSSAPLPPGISSHGSFTDITGNSVEQVEKDLGILGSPSPPPPPPPKDRSLSDLVELEFCDIHGNSISDVEQDLDLSSINTSPAAQTGCGRDSPYFKVLRENRSFLKNFRLWGKEIVISVSPIPSGASPMVWYDSVITSLLTFLKSGLDGSARGGMSIRNEAFPNRDIHLSFRRCDQLEPFVVLQRIQKVLQSNEDFFLNGLLSISFQHVQVPQGRGRPRIPRFSDFHHYCKRMKSILVVENEDNLCLPRCIVIAISKHEDTVQNYRKLYQSKRRLKAAALSLCDRAKVVIGEGGAEVEEIRKFQLSLPEFKITVFADLRRVHTTTALTSRVGSTLHYNTLTTMEQARKMILVPRETIQRMSSIPTPPMTTTTTDLTQPISALDREMERILRLPKLSDHEKWNLYKQCLQRFLHFTDEERKPAVISFFRGTDDKKETEEEDGMENAEAAALKSDRLTSEIITSVPKKFKKKAKLLTDRLVLSKKITWDDAGTVSIDGKVLVGSNIVDLIGDIMRKRKNFSPIGLHPFLDTLGEINVPHEFIGNADHLKYIQSAHSGGTPPNPRDRETAAFRQRVVIPRKALRWVPYSFRE</sequence>
<organism evidence="2 3">
    <name type="scientific">Ladona fulva</name>
    <name type="common">Scarce chaser dragonfly</name>
    <name type="synonym">Libellula fulva</name>
    <dbReference type="NCBI Taxonomy" id="123851"/>
    <lineage>
        <taxon>Eukaryota</taxon>
        <taxon>Metazoa</taxon>
        <taxon>Ecdysozoa</taxon>
        <taxon>Arthropoda</taxon>
        <taxon>Hexapoda</taxon>
        <taxon>Insecta</taxon>
        <taxon>Pterygota</taxon>
        <taxon>Palaeoptera</taxon>
        <taxon>Odonata</taxon>
        <taxon>Epiprocta</taxon>
        <taxon>Anisoptera</taxon>
        <taxon>Libelluloidea</taxon>
        <taxon>Libellulidae</taxon>
        <taxon>Ladona</taxon>
    </lineage>
</organism>
<dbReference type="Proteomes" id="UP000792457">
    <property type="component" value="Unassembled WGS sequence"/>
</dbReference>
<evidence type="ECO:0000256" key="1">
    <source>
        <dbReference type="SAM" id="MobiDB-lite"/>
    </source>
</evidence>
<reference evidence="2" key="1">
    <citation type="submission" date="2013-04" db="EMBL/GenBank/DDBJ databases">
        <authorList>
            <person name="Qu J."/>
            <person name="Murali S.C."/>
            <person name="Bandaranaike D."/>
            <person name="Bellair M."/>
            <person name="Blankenburg K."/>
            <person name="Chao H."/>
            <person name="Dinh H."/>
            <person name="Doddapaneni H."/>
            <person name="Downs B."/>
            <person name="Dugan-Rocha S."/>
            <person name="Elkadiri S."/>
            <person name="Gnanaolivu R.D."/>
            <person name="Hernandez B."/>
            <person name="Javaid M."/>
            <person name="Jayaseelan J.C."/>
            <person name="Lee S."/>
            <person name="Li M."/>
            <person name="Ming W."/>
            <person name="Munidasa M."/>
            <person name="Muniz J."/>
            <person name="Nguyen L."/>
            <person name="Ongeri F."/>
            <person name="Osuji N."/>
            <person name="Pu L.-L."/>
            <person name="Puazo M."/>
            <person name="Qu C."/>
            <person name="Quiroz J."/>
            <person name="Raj R."/>
            <person name="Weissenberger G."/>
            <person name="Xin Y."/>
            <person name="Zou X."/>
            <person name="Han Y."/>
            <person name="Richards S."/>
            <person name="Worley K."/>
            <person name="Muzny D."/>
            <person name="Gibbs R."/>
        </authorList>
    </citation>
    <scope>NUCLEOTIDE SEQUENCE</scope>
    <source>
        <strain evidence="2">Sampled in the wild</strain>
    </source>
</reference>